<evidence type="ECO:0000259" key="1">
    <source>
        <dbReference type="Pfam" id="PF13556"/>
    </source>
</evidence>
<accession>A0AAU7ATX1</accession>
<dbReference type="PANTHER" id="PTHR33744:SF1">
    <property type="entry name" value="DNA-BINDING TRANSCRIPTIONAL ACTIVATOR ADER"/>
    <property type="match status" value="1"/>
</dbReference>
<dbReference type="InterPro" id="IPR051448">
    <property type="entry name" value="CdaR-like_regulators"/>
</dbReference>
<evidence type="ECO:0000313" key="2">
    <source>
        <dbReference type="EMBL" id="XAY05128.1"/>
    </source>
</evidence>
<reference evidence="2" key="1">
    <citation type="submission" date="2022-12" db="EMBL/GenBank/DDBJ databases">
        <title>Paraconexibacter alkalitolerans sp. nov. and Baekduia alba sp. nov., isolated from soil and emended description of the genera Paraconexibacter (Chun et al., 2020) and Baekduia (An et al., 2020).</title>
        <authorList>
            <person name="Vieira S."/>
            <person name="Huber K.J."/>
            <person name="Geppert A."/>
            <person name="Wolf J."/>
            <person name="Neumann-Schaal M."/>
            <person name="Muesken M."/>
            <person name="Overmann J."/>
        </authorList>
    </citation>
    <scope>NUCLEOTIDE SEQUENCE</scope>
    <source>
        <strain evidence="2">AEG42_29</strain>
    </source>
</reference>
<protein>
    <recommendedName>
        <fullName evidence="1">PucR C-terminal helix-turn-helix domain-containing protein</fullName>
    </recommendedName>
</protein>
<proteinExistence type="predicted"/>
<organism evidence="2">
    <name type="scientific">Paraconexibacter sp. AEG42_29</name>
    <dbReference type="NCBI Taxonomy" id="2997339"/>
    <lineage>
        <taxon>Bacteria</taxon>
        <taxon>Bacillati</taxon>
        <taxon>Actinomycetota</taxon>
        <taxon>Thermoleophilia</taxon>
        <taxon>Solirubrobacterales</taxon>
        <taxon>Paraconexibacteraceae</taxon>
        <taxon>Paraconexibacter</taxon>
    </lineage>
</organism>
<gene>
    <name evidence="2" type="ORF">DSM112329_01972</name>
</gene>
<dbReference type="KEGG" id="parq:DSM112329_01972"/>
<dbReference type="Gene3D" id="1.10.10.2840">
    <property type="entry name" value="PucR C-terminal helix-turn-helix domain"/>
    <property type="match status" value="1"/>
</dbReference>
<dbReference type="InterPro" id="IPR025736">
    <property type="entry name" value="PucR_C-HTH_dom"/>
</dbReference>
<dbReference type="PANTHER" id="PTHR33744">
    <property type="entry name" value="CARBOHYDRATE DIACID REGULATOR"/>
    <property type="match status" value="1"/>
</dbReference>
<sequence length="402" mass="41999">MAGLQSLQPPPLGSRDRERLRTAIDAASPRLVELSDAITRRVLSVHPAFQAAVGDARVLAHQATIANVGTIVSTLALGIAPAQLDVPDGVRGLLDHVAIDEAGLPTFLRAYRLAEADLNRWWIAELTEHADDAAQLARLIAHSMSHIAGYVDHGCEVIAERWSAMVETSQRTGRQRDAALRALLRGEQVDPGLLGHPLDVPQLVLACHAVPPVGAAAAVTGAAQHLPRMALELADGTLLVWVAAADAAARLPAVLAGAPAGAWLVAAVAPPGPDALGPAATQVRDGLLAARRMHPGGAAVPLAEVALIATLLADEARARQMVQAVLGPLAAPTSRNADLRATVRAYFEAGERKTGAGAMLGIHAKTVAHRLARVEELLGSRIADRRVVLETALLLQQALEPA</sequence>
<dbReference type="Pfam" id="PF13556">
    <property type="entry name" value="HTH_30"/>
    <property type="match status" value="1"/>
</dbReference>
<feature type="domain" description="PucR C-terminal helix-turn-helix" evidence="1">
    <location>
        <begin position="339"/>
        <end position="393"/>
    </location>
</feature>
<dbReference type="EMBL" id="CP114014">
    <property type="protein sequence ID" value="XAY05128.1"/>
    <property type="molecule type" value="Genomic_DNA"/>
</dbReference>
<name>A0AAU7ATX1_9ACTN</name>
<dbReference type="RefSeq" id="WP_354701646.1">
    <property type="nucleotide sequence ID" value="NZ_CP114014.1"/>
</dbReference>
<dbReference type="AlphaFoldDB" id="A0AAU7ATX1"/>
<dbReference type="InterPro" id="IPR042070">
    <property type="entry name" value="PucR_C-HTH_sf"/>
</dbReference>